<evidence type="ECO:0000313" key="1">
    <source>
        <dbReference type="EMBL" id="GAF92022.1"/>
    </source>
</evidence>
<accession>X0TV47</accession>
<sequence length="91" mass="10688">MFIFDTDIYTNVMKKIPSRKLIDRLKKVPRRDQFTTAITIGEVFYGIIKSSNMLRLLELFEAVFLPRVTILPFDFLAGKKYGEIRSLLEKQ</sequence>
<dbReference type="EMBL" id="BARS01015578">
    <property type="protein sequence ID" value="GAF92022.1"/>
    <property type="molecule type" value="Genomic_DNA"/>
</dbReference>
<feature type="non-terminal residue" evidence="1">
    <location>
        <position position="91"/>
    </location>
</feature>
<reference evidence="1" key="1">
    <citation type="journal article" date="2014" name="Front. Microbiol.">
        <title>High frequency of phylogenetically diverse reductive dehalogenase-homologous genes in deep subseafloor sedimentary metagenomes.</title>
        <authorList>
            <person name="Kawai M."/>
            <person name="Futagami T."/>
            <person name="Toyoda A."/>
            <person name="Takaki Y."/>
            <person name="Nishi S."/>
            <person name="Hori S."/>
            <person name="Arai W."/>
            <person name="Tsubouchi T."/>
            <person name="Morono Y."/>
            <person name="Uchiyama I."/>
            <person name="Ito T."/>
            <person name="Fujiyama A."/>
            <person name="Inagaki F."/>
            <person name="Takami H."/>
        </authorList>
    </citation>
    <scope>NUCLEOTIDE SEQUENCE</scope>
    <source>
        <strain evidence="1">Expedition CK06-06</strain>
    </source>
</reference>
<dbReference type="InterPro" id="IPR029060">
    <property type="entry name" value="PIN-like_dom_sf"/>
</dbReference>
<dbReference type="AlphaFoldDB" id="X0TV47"/>
<gene>
    <name evidence="1" type="ORF">S01H1_25752</name>
</gene>
<protein>
    <recommendedName>
        <fullName evidence="2">PIN domain-containing protein</fullName>
    </recommendedName>
</protein>
<name>X0TV47_9ZZZZ</name>
<evidence type="ECO:0008006" key="2">
    <source>
        <dbReference type="Google" id="ProtNLM"/>
    </source>
</evidence>
<dbReference type="SUPFAM" id="SSF88723">
    <property type="entry name" value="PIN domain-like"/>
    <property type="match status" value="1"/>
</dbReference>
<comment type="caution">
    <text evidence="1">The sequence shown here is derived from an EMBL/GenBank/DDBJ whole genome shotgun (WGS) entry which is preliminary data.</text>
</comment>
<proteinExistence type="predicted"/>
<organism evidence="1">
    <name type="scientific">marine sediment metagenome</name>
    <dbReference type="NCBI Taxonomy" id="412755"/>
    <lineage>
        <taxon>unclassified sequences</taxon>
        <taxon>metagenomes</taxon>
        <taxon>ecological metagenomes</taxon>
    </lineage>
</organism>
<dbReference type="Gene3D" id="3.40.50.1010">
    <property type="entry name" value="5'-nuclease"/>
    <property type="match status" value="1"/>
</dbReference>